<dbReference type="Pfam" id="PF13174">
    <property type="entry name" value="TPR_6"/>
    <property type="match status" value="1"/>
</dbReference>
<dbReference type="Pfam" id="PF14559">
    <property type="entry name" value="TPR_19"/>
    <property type="match status" value="1"/>
</dbReference>
<reference evidence="4" key="1">
    <citation type="submission" date="2017-06" db="EMBL/GenBank/DDBJ databases">
        <authorList>
            <person name="Varghese N."/>
            <person name="Submissions S."/>
        </authorList>
    </citation>
    <scope>NUCLEOTIDE SEQUENCE [LARGE SCALE GENOMIC DNA]</scope>
    <source>
        <strain evidence="4">DSM 11116</strain>
    </source>
</reference>
<feature type="chain" id="PRO_5012962388" evidence="2">
    <location>
        <begin position="24"/>
        <end position="541"/>
    </location>
</feature>
<keyword evidence="4" id="KW-1185">Reference proteome</keyword>
<keyword evidence="2" id="KW-0732">Signal</keyword>
<dbReference type="Pfam" id="PF13432">
    <property type="entry name" value="TPR_16"/>
    <property type="match status" value="2"/>
</dbReference>
<dbReference type="SMART" id="SM00028">
    <property type="entry name" value="TPR"/>
    <property type="match status" value="8"/>
</dbReference>
<feature type="repeat" description="TPR" evidence="1">
    <location>
        <begin position="193"/>
        <end position="226"/>
    </location>
</feature>
<feature type="repeat" description="TPR" evidence="1">
    <location>
        <begin position="227"/>
        <end position="260"/>
    </location>
</feature>
<sequence length="541" mass="59600">MNFKPWKLTLLAALSVSGSAALAQNTSTAQKAIDLERYSEARSTLLKQGGSVESNYELGRLYQMRDMSDSAAYYFNRIPLNQKDPVTMVAAGRAALAQNKTAEAQIQFDNAVKASKGKDAKVYTMIAQAYAESNITDITKALTYVDAAQKLNKGKDDPALMIARGDIYLKTEQGGGEAMNSYERATMADPNNVKAYVRKGQLNVRARSYNEAKTNFDKAISLDPNYAPAYNYLAETYYFAGRYDDALAQFQKYSSLAEKSPATDIKNASFLYLTKKYPEALVEIDKALVSNPNDLTMNRLRAYSLYETGKNDEALAAMQKYMQLASAGNKVITEDNVYYGKMLIKGGKTSEGAAIIKKAIAADPKKATELQNELAQAYLAAKDYPNAIATYKTRMAATNGGELTDKVYLGRAYEMNGQYAQADSLYGLVVKERPTYVPGYQMRARANANIDKDSKQGLAKPYYEKYIEVASGADAAKYKSGLIEANKYLGSYYLFTKNDKTASLPYWQQVLALDPADAQAKTAVDEITKPKAASKAPVKRK</sequence>
<proteinExistence type="predicted"/>
<dbReference type="PANTHER" id="PTHR12558:SF33">
    <property type="entry name" value="BLL7664 PROTEIN"/>
    <property type="match status" value="1"/>
</dbReference>
<gene>
    <name evidence="3" type="ORF">SAMN06265337_4020</name>
</gene>
<dbReference type="PROSITE" id="PS50005">
    <property type="entry name" value="TPR"/>
    <property type="match status" value="2"/>
</dbReference>
<dbReference type="SUPFAM" id="SSF48452">
    <property type="entry name" value="TPR-like"/>
    <property type="match status" value="2"/>
</dbReference>
<dbReference type="InterPro" id="IPR019734">
    <property type="entry name" value="TPR_rpt"/>
</dbReference>
<dbReference type="InterPro" id="IPR011990">
    <property type="entry name" value="TPR-like_helical_dom_sf"/>
</dbReference>
<evidence type="ECO:0000256" key="2">
    <source>
        <dbReference type="SAM" id="SignalP"/>
    </source>
</evidence>
<dbReference type="Gene3D" id="1.25.40.10">
    <property type="entry name" value="Tetratricopeptide repeat domain"/>
    <property type="match status" value="3"/>
</dbReference>
<dbReference type="PANTHER" id="PTHR12558">
    <property type="entry name" value="CELL DIVISION CYCLE 16,23,27"/>
    <property type="match status" value="1"/>
</dbReference>
<dbReference type="OrthoDB" id="638548at2"/>
<evidence type="ECO:0000256" key="1">
    <source>
        <dbReference type="PROSITE-ProRule" id="PRU00339"/>
    </source>
</evidence>
<protein>
    <submittedName>
        <fullName evidence="3">Tetratricopeptide repeat-containing protein</fullName>
    </submittedName>
</protein>
<keyword evidence="1" id="KW-0802">TPR repeat</keyword>
<dbReference type="EMBL" id="FYEW01000003">
    <property type="protein sequence ID" value="SNC77436.1"/>
    <property type="molecule type" value="Genomic_DNA"/>
</dbReference>
<organism evidence="3 4">
    <name type="scientific">Hymenobacter gelipurpurascens</name>
    <dbReference type="NCBI Taxonomy" id="89968"/>
    <lineage>
        <taxon>Bacteria</taxon>
        <taxon>Pseudomonadati</taxon>
        <taxon>Bacteroidota</taxon>
        <taxon>Cytophagia</taxon>
        <taxon>Cytophagales</taxon>
        <taxon>Hymenobacteraceae</taxon>
        <taxon>Hymenobacter</taxon>
    </lineage>
</organism>
<feature type="signal peptide" evidence="2">
    <location>
        <begin position="1"/>
        <end position="23"/>
    </location>
</feature>
<dbReference type="RefSeq" id="WP_088845415.1">
    <property type="nucleotide sequence ID" value="NZ_FYEW01000003.1"/>
</dbReference>
<name>A0A212UGX0_9BACT</name>
<accession>A0A212UGX0</accession>
<dbReference type="AlphaFoldDB" id="A0A212UGX0"/>
<evidence type="ECO:0000313" key="3">
    <source>
        <dbReference type="EMBL" id="SNC77436.1"/>
    </source>
</evidence>
<evidence type="ECO:0000313" key="4">
    <source>
        <dbReference type="Proteomes" id="UP000198131"/>
    </source>
</evidence>
<dbReference type="Proteomes" id="UP000198131">
    <property type="component" value="Unassembled WGS sequence"/>
</dbReference>
<dbReference type="SUPFAM" id="SSF81901">
    <property type="entry name" value="HCP-like"/>
    <property type="match status" value="1"/>
</dbReference>